<dbReference type="Gene3D" id="4.10.60.10">
    <property type="entry name" value="Zinc finger, CCHC-type"/>
    <property type="match status" value="1"/>
</dbReference>
<evidence type="ECO:0008006" key="3">
    <source>
        <dbReference type="Google" id="ProtNLM"/>
    </source>
</evidence>
<comment type="caution">
    <text evidence="1">The sequence shown here is derived from an EMBL/GenBank/DDBJ whole genome shotgun (WGS) entry which is preliminary data.</text>
</comment>
<evidence type="ECO:0000313" key="1">
    <source>
        <dbReference type="EMBL" id="GFU00119.1"/>
    </source>
</evidence>
<dbReference type="SUPFAM" id="SSF57756">
    <property type="entry name" value="Retrovirus zinc finger-like domains"/>
    <property type="match status" value="1"/>
</dbReference>
<dbReference type="OrthoDB" id="115435at2759"/>
<protein>
    <recommendedName>
        <fullName evidence="3">CCHC-type domain-containing protein</fullName>
    </recommendedName>
</protein>
<reference evidence="1" key="1">
    <citation type="submission" date="2020-08" db="EMBL/GenBank/DDBJ databases">
        <title>Multicomponent nature underlies the extraordinary mechanical properties of spider dragline silk.</title>
        <authorList>
            <person name="Kono N."/>
            <person name="Nakamura H."/>
            <person name="Mori M."/>
            <person name="Yoshida Y."/>
            <person name="Ohtoshi R."/>
            <person name="Malay A.D."/>
            <person name="Moran D.A.P."/>
            <person name="Tomita M."/>
            <person name="Numata K."/>
            <person name="Arakawa K."/>
        </authorList>
    </citation>
    <scope>NUCLEOTIDE SEQUENCE</scope>
</reference>
<accession>A0A8X6Q5C5</accession>
<dbReference type="AlphaFoldDB" id="A0A8X6Q5C5"/>
<dbReference type="Proteomes" id="UP000887013">
    <property type="component" value="Unassembled WGS sequence"/>
</dbReference>
<name>A0A8X6Q5C5_NEPPI</name>
<evidence type="ECO:0000313" key="2">
    <source>
        <dbReference type="Proteomes" id="UP000887013"/>
    </source>
</evidence>
<proteinExistence type="predicted"/>
<dbReference type="InterPro" id="IPR036875">
    <property type="entry name" value="Znf_CCHC_sf"/>
</dbReference>
<dbReference type="GO" id="GO:0003676">
    <property type="term" value="F:nucleic acid binding"/>
    <property type="evidence" value="ECO:0007669"/>
    <property type="project" value="InterPro"/>
</dbReference>
<organism evidence="1 2">
    <name type="scientific">Nephila pilipes</name>
    <name type="common">Giant wood spider</name>
    <name type="synonym">Nephila maculata</name>
    <dbReference type="NCBI Taxonomy" id="299642"/>
    <lineage>
        <taxon>Eukaryota</taxon>
        <taxon>Metazoa</taxon>
        <taxon>Ecdysozoa</taxon>
        <taxon>Arthropoda</taxon>
        <taxon>Chelicerata</taxon>
        <taxon>Arachnida</taxon>
        <taxon>Araneae</taxon>
        <taxon>Araneomorphae</taxon>
        <taxon>Entelegynae</taxon>
        <taxon>Araneoidea</taxon>
        <taxon>Nephilidae</taxon>
        <taxon>Nephila</taxon>
    </lineage>
</organism>
<gene>
    <name evidence="1" type="ORF">NPIL_112911</name>
</gene>
<sequence length="93" mass="10828">MKAQRRTEIFSCNNYSHFARDCPFSCTLCEKLGHCRKQCTRNKNEPRMITFTIHNQESFTSNKYSKPEIINGHRVPALLDIRSLSCFLKESVA</sequence>
<keyword evidence="2" id="KW-1185">Reference proteome</keyword>
<dbReference type="GO" id="GO:0008270">
    <property type="term" value="F:zinc ion binding"/>
    <property type="evidence" value="ECO:0007669"/>
    <property type="project" value="InterPro"/>
</dbReference>
<dbReference type="EMBL" id="BMAW01027065">
    <property type="protein sequence ID" value="GFU00119.1"/>
    <property type="molecule type" value="Genomic_DNA"/>
</dbReference>